<comment type="caution">
    <text evidence="2">The sequence shown here is derived from an EMBL/GenBank/DDBJ whole genome shotgun (WGS) entry which is preliminary data.</text>
</comment>
<dbReference type="Pfam" id="PF05270">
    <property type="entry name" value="AbfB"/>
    <property type="match status" value="1"/>
</dbReference>
<evidence type="ECO:0000313" key="2">
    <source>
        <dbReference type="EMBL" id="GAE89172.1"/>
    </source>
</evidence>
<keyword evidence="3" id="KW-1185">Reference proteome</keyword>
<dbReference type="EMBL" id="BAVR01000031">
    <property type="protein sequence ID" value="GAE89172.1"/>
    <property type="molecule type" value="Genomic_DNA"/>
</dbReference>
<dbReference type="CDD" id="cd23399">
    <property type="entry name" value="beta-trefoil_ABD_ABFB"/>
    <property type="match status" value="1"/>
</dbReference>
<dbReference type="Gene3D" id="2.80.10.50">
    <property type="match status" value="1"/>
</dbReference>
<dbReference type="GO" id="GO:0046373">
    <property type="term" value="P:L-arabinose metabolic process"/>
    <property type="evidence" value="ECO:0007669"/>
    <property type="project" value="InterPro"/>
</dbReference>
<protein>
    <submittedName>
        <fullName evidence="2">Adhesion or S-layer protein</fullName>
    </submittedName>
</protein>
<gene>
    <name evidence="2" type="ORF">JCM21531_2674</name>
</gene>
<dbReference type="Proteomes" id="UP000019109">
    <property type="component" value="Unassembled WGS sequence"/>
</dbReference>
<proteinExistence type="predicted"/>
<feature type="domain" description="Alpha-L-arabinofuranosidase B arabinose-binding" evidence="1">
    <location>
        <begin position="1"/>
        <end position="97"/>
    </location>
</feature>
<sequence>MFKIVPGLADPSCISFESKNHPGYYLKHENFKIILKKYEDTDLYKEDATFKVVPGLANEDLISFQSFNYPSRYIRHRDFNLYIEKIENVLGENDATYIGIKTE</sequence>
<dbReference type="AlphaFoldDB" id="W4V7H8"/>
<dbReference type="GO" id="GO:0046556">
    <property type="term" value="F:alpha-L-arabinofuranosidase activity"/>
    <property type="evidence" value="ECO:0007669"/>
    <property type="project" value="InterPro"/>
</dbReference>
<organism evidence="2 3">
    <name type="scientific">Acetivibrio straminisolvens JCM 21531</name>
    <dbReference type="NCBI Taxonomy" id="1294263"/>
    <lineage>
        <taxon>Bacteria</taxon>
        <taxon>Bacillati</taxon>
        <taxon>Bacillota</taxon>
        <taxon>Clostridia</taxon>
        <taxon>Eubacteriales</taxon>
        <taxon>Oscillospiraceae</taxon>
        <taxon>Acetivibrio</taxon>
    </lineage>
</organism>
<dbReference type="InterPro" id="IPR007934">
    <property type="entry name" value="AbfB_ABD"/>
</dbReference>
<dbReference type="SUPFAM" id="SSF110221">
    <property type="entry name" value="AbfB domain"/>
    <property type="match status" value="1"/>
</dbReference>
<name>W4V7H8_9FIRM</name>
<accession>W4V7H8</accession>
<reference evidence="2" key="1">
    <citation type="journal article" date="2014" name="Genome Announc.">
        <title>Draft Genome Sequence of Clostridium straminisolvens Strain JCM 21531T, Isolated from a Cellulose-Degrading Bacterial Community.</title>
        <authorList>
            <person name="Yuki M."/>
            <person name="Oshima K."/>
            <person name="Suda W."/>
            <person name="Sakamoto M."/>
            <person name="Kitamura K."/>
            <person name="Iida T."/>
            <person name="Hattori M."/>
            <person name="Ohkuma M."/>
        </authorList>
    </citation>
    <scope>NUCLEOTIDE SEQUENCE [LARGE SCALE GENOMIC DNA]</scope>
    <source>
        <strain evidence="2">JCM 21531</strain>
    </source>
</reference>
<dbReference type="STRING" id="1294263.JCM21531_2674"/>
<evidence type="ECO:0000259" key="1">
    <source>
        <dbReference type="Pfam" id="PF05270"/>
    </source>
</evidence>
<dbReference type="InterPro" id="IPR036195">
    <property type="entry name" value="AbfB_ABD_sf"/>
</dbReference>
<evidence type="ECO:0000313" key="3">
    <source>
        <dbReference type="Proteomes" id="UP000019109"/>
    </source>
</evidence>